<evidence type="ECO:0000313" key="2">
    <source>
        <dbReference type="EMBL" id="SDG67842.1"/>
    </source>
</evidence>
<protein>
    <submittedName>
        <fullName evidence="2">Winged helix-turn helix</fullName>
    </submittedName>
</protein>
<proteinExistence type="predicted"/>
<dbReference type="SUPFAM" id="SSF46689">
    <property type="entry name" value="Homeodomain-like"/>
    <property type="match status" value="1"/>
</dbReference>
<evidence type="ECO:0000313" key="3">
    <source>
        <dbReference type="Proteomes" id="UP000199706"/>
    </source>
</evidence>
<sequence>MLVEDSGSWRAGKRGRPSTLTEQQLRRLDRLVRGRESQEHGFAQYRWSVVLVRDLIEREFGVRYESIPNVRRILREIGLFPGYGWRRIMFRRAHDSWERDGRPVPW</sequence>
<organism evidence="2 3">
    <name type="scientific">Paraburkholderia phenazinium</name>
    <dbReference type="NCBI Taxonomy" id="60549"/>
    <lineage>
        <taxon>Bacteria</taxon>
        <taxon>Pseudomonadati</taxon>
        <taxon>Pseudomonadota</taxon>
        <taxon>Betaproteobacteria</taxon>
        <taxon>Burkholderiales</taxon>
        <taxon>Burkholderiaceae</taxon>
        <taxon>Paraburkholderia</taxon>
    </lineage>
</organism>
<feature type="region of interest" description="Disordered" evidence="1">
    <location>
        <begin position="1"/>
        <end position="22"/>
    </location>
</feature>
<gene>
    <name evidence="2" type="ORF">SAMN05216466_104434</name>
</gene>
<dbReference type="EMBL" id="FNCJ01000004">
    <property type="protein sequence ID" value="SDG67842.1"/>
    <property type="molecule type" value="Genomic_DNA"/>
</dbReference>
<dbReference type="InterPro" id="IPR009057">
    <property type="entry name" value="Homeodomain-like_sf"/>
</dbReference>
<dbReference type="AlphaFoldDB" id="A0A1G7W7B9"/>
<dbReference type="Proteomes" id="UP000199706">
    <property type="component" value="Unassembled WGS sequence"/>
</dbReference>
<accession>A0A1G7W7B9</accession>
<name>A0A1G7W7B9_9BURK</name>
<reference evidence="2 3" key="1">
    <citation type="submission" date="2016-10" db="EMBL/GenBank/DDBJ databases">
        <authorList>
            <person name="de Groot N.N."/>
        </authorList>
    </citation>
    <scope>NUCLEOTIDE SEQUENCE [LARGE SCALE GENOMIC DNA]</scope>
    <source>
        <strain evidence="2 3">LMG 2247</strain>
    </source>
</reference>
<evidence type="ECO:0000256" key="1">
    <source>
        <dbReference type="SAM" id="MobiDB-lite"/>
    </source>
</evidence>